<accession>A0A1L3Q485</accession>
<dbReference type="Proteomes" id="UP000186879">
    <property type="component" value="Chromosome"/>
</dbReference>
<dbReference type="SUPFAM" id="SSF51161">
    <property type="entry name" value="Trimeric LpxA-like enzymes"/>
    <property type="match status" value="1"/>
</dbReference>
<evidence type="ECO:0000313" key="2">
    <source>
        <dbReference type="Proteomes" id="UP000186879"/>
    </source>
</evidence>
<sequence length="180" mass="19107">MIMKNPAGDKPQINDSAWIADSAVVMGNVKIQADVLVAPNAVIRADEPGASIVIGKGCNIQDNVVLHGVEGSKVVIAEDTSLAHGCIVHGPCQLGKRCFIGFGAVVFDSVLEDDVVVLHNATVQGVRLPASKSVPVGRTVLSEKDVTELQSVDQDLMDFKNKVSSVNLELVEGYRKMDSD</sequence>
<dbReference type="InterPro" id="IPR001451">
    <property type="entry name" value="Hexapep"/>
</dbReference>
<dbReference type="EMBL" id="CP017921">
    <property type="protein sequence ID" value="APH39697.1"/>
    <property type="molecule type" value="Genomic_DNA"/>
</dbReference>
<keyword evidence="2" id="KW-1185">Reference proteome</keyword>
<dbReference type="Gene3D" id="2.160.10.10">
    <property type="entry name" value="Hexapeptide repeat proteins"/>
    <property type="match status" value="1"/>
</dbReference>
<proteinExistence type="predicted"/>
<dbReference type="PANTHER" id="PTHR43360">
    <property type="entry name" value="CARBON DIOXIDE CONCENTRATING MECHANISM PROTEIN CCMM"/>
    <property type="match status" value="1"/>
</dbReference>
<dbReference type="InterPro" id="IPR052265">
    <property type="entry name" value="Gamma-CA"/>
</dbReference>
<dbReference type="KEGG" id="mhaz:BHR79_09525"/>
<reference evidence="1 2" key="1">
    <citation type="submission" date="2016-10" db="EMBL/GenBank/DDBJ databases">
        <title>Methanohalophilus halophilus.</title>
        <authorList>
            <person name="L'haridon S."/>
        </authorList>
    </citation>
    <scope>NUCLEOTIDE SEQUENCE [LARGE SCALE GENOMIC DNA]</scope>
    <source>
        <strain evidence="1 2">Z-7982</strain>
    </source>
</reference>
<dbReference type="Pfam" id="PF00132">
    <property type="entry name" value="Hexapep"/>
    <property type="match status" value="1"/>
</dbReference>
<protein>
    <submittedName>
        <fullName evidence="1">Carbonate dehydratase</fullName>
    </submittedName>
</protein>
<dbReference type="InterPro" id="IPR011004">
    <property type="entry name" value="Trimer_LpxA-like_sf"/>
</dbReference>
<gene>
    <name evidence="1" type="ORF">BHR79_09525</name>
</gene>
<evidence type="ECO:0000313" key="1">
    <source>
        <dbReference type="EMBL" id="APH39697.1"/>
    </source>
</evidence>
<dbReference type="PANTHER" id="PTHR43360:SF1">
    <property type="entry name" value="CARBOXYSOME ASSEMBLY PROTEIN CCMM"/>
    <property type="match status" value="1"/>
</dbReference>
<name>A0A1L3Q485_9EURY</name>
<dbReference type="STRING" id="2177.BHR79_09525"/>
<dbReference type="AlphaFoldDB" id="A0A1L3Q485"/>
<organism evidence="1 2">
    <name type="scientific">Methanohalophilus halophilus</name>
    <dbReference type="NCBI Taxonomy" id="2177"/>
    <lineage>
        <taxon>Archaea</taxon>
        <taxon>Methanobacteriati</taxon>
        <taxon>Methanobacteriota</taxon>
        <taxon>Stenosarchaea group</taxon>
        <taxon>Methanomicrobia</taxon>
        <taxon>Methanosarcinales</taxon>
        <taxon>Methanosarcinaceae</taxon>
        <taxon>Methanohalophilus</taxon>
    </lineage>
</organism>